<dbReference type="EMBL" id="BGPR01012295">
    <property type="protein sequence ID" value="GBN55463.1"/>
    <property type="molecule type" value="Genomic_DNA"/>
</dbReference>
<name>A0A4Y2PX66_ARAVE</name>
<accession>A0A4Y2PX66</accession>
<dbReference type="CDD" id="cd11431">
    <property type="entry name" value="bHLH_TS_taxi_Dei"/>
    <property type="match status" value="1"/>
</dbReference>
<dbReference type="GO" id="GO:0046983">
    <property type="term" value="F:protein dimerization activity"/>
    <property type="evidence" value="ECO:0007669"/>
    <property type="project" value="InterPro"/>
</dbReference>
<reference evidence="8 9" key="1">
    <citation type="journal article" date="2019" name="Sci. Rep.">
        <title>Orb-weaving spider Araneus ventricosus genome elucidates the spidroin gene catalogue.</title>
        <authorList>
            <person name="Kono N."/>
            <person name="Nakamura H."/>
            <person name="Ohtoshi R."/>
            <person name="Moran D.A.P."/>
            <person name="Shinohara A."/>
            <person name="Yoshida Y."/>
            <person name="Fujiwara M."/>
            <person name="Mori M."/>
            <person name="Tomita M."/>
            <person name="Arakawa K."/>
        </authorList>
    </citation>
    <scope>NUCLEOTIDE SEQUENCE [LARGE SCALE GENOMIC DNA]</scope>
</reference>
<dbReference type="InterPro" id="IPR036638">
    <property type="entry name" value="HLH_DNA-bd_sf"/>
</dbReference>
<evidence type="ECO:0000313" key="9">
    <source>
        <dbReference type="Proteomes" id="UP000499080"/>
    </source>
</evidence>
<evidence type="ECO:0000256" key="2">
    <source>
        <dbReference type="ARBA" id="ARBA00022473"/>
    </source>
</evidence>
<feature type="compositionally biased region" description="Basic residues" evidence="6">
    <location>
        <begin position="119"/>
        <end position="129"/>
    </location>
</feature>
<gene>
    <name evidence="8" type="ORF">AVEN_239272_1</name>
</gene>
<evidence type="ECO:0000256" key="5">
    <source>
        <dbReference type="ARBA" id="ARBA00023242"/>
    </source>
</evidence>
<dbReference type="PANTHER" id="PTHR19290">
    <property type="entry name" value="BASIC HELIX-LOOP-HELIX PROTEIN NEUROGENIN-RELATED"/>
    <property type="match status" value="1"/>
</dbReference>
<comment type="subcellular location">
    <subcellularLocation>
        <location evidence="1">Nucleus</location>
    </subcellularLocation>
</comment>
<dbReference type="GO" id="GO:0000981">
    <property type="term" value="F:DNA-binding transcription factor activity, RNA polymerase II-specific"/>
    <property type="evidence" value="ECO:0007669"/>
    <property type="project" value="TreeGrafter"/>
</dbReference>
<keyword evidence="3" id="KW-0221">Differentiation</keyword>
<dbReference type="SMART" id="SM00353">
    <property type="entry name" value="HLH"/>
    <property type="match status" value="1"/>
</dbReference>
<dbReference type="InterPro" id="IPR011598">
    <property type="entry name" value="bHLH_dom"/>
</dbReference>
<keyword evidence="2" id="KW-0217">Developmental protein</keyword>
<dbReference type="PROSITE" id="PS50888">
    <property type="entry name" value="BHLH"/>
    <property type="match status" value="1"/>
</dbReference>
<evidence type="ECO:0000256" key="1">
    <source>
        <dbReference type="ARBA" id="ARBA00004123"/>
    </source>
</evidence>
<protein>
    <recommendedName>
        <fullName evidence="7">BHLH domain-containing protein</fullName>
    </recommendedName>
</protein>
<dbReference type="GO" id="GO:0061564">
    <property type="term" value="P:axon development"/>
    <property type="evidence" value="ECO:0007669"/>
    <property type="project" value="TreeGrafter"/>
</dbReference>
<dbReference type="Proteomes" id="UP000499080">
    <property type="component" value="Unassembled WGS sequence"/>
</dbReference>
<dbReference type="SUPFAM" id="SSF47459">
    <property type="entry name" value="HLH, helix-loop-helix DNA-binding domain"/>
    <property type="match status" value="1"/>
</dbReference>
<evidence type="ECO:0000256" key="4">
    <source>
        <dbReference type="ARBA" id="ARBA00022902"/>
    </source>
</evidence>
<dbReference type="OrthoDB" id="10063280at2759"/>
<comment type="caution">
    <text evidence="8">The sequence shown here is derived from an EMBL/GenBank/DDBJ whole genome shotgun (WGS) entry which is preliminary data.</text>
</comment>
<evidence type="ECO:0000259" key="7">
    <source>
        <dbReference type="PROSITE" id="PS50888"/>
    </source>
</evidence>
<evidence type="ECO:0000313" key="8">
    <source>
        <dbReference type="EMBL" id="GBN55463.1"/>
    </source>
</evidence>
<keyword evidence="5" id="KW-0539">Nucleus</keyword>
<keyword evidence="4" id="KW-0524">Neurogenesis</keyword>
<dbReference type="GO" id="GO:0005634">
    <property type="term" value="C:nucleus"/>
    <property type="evidence" value="ECO:0007669"/>
    <property type="project" value="UniProtKB-SubCell"/>
</dbReference>
<dbReference type="GO" id="GO:0070888">
    <property type="term" value="F:E-box binding"/>
    <property type="evidence" value="ECO:0007669"/>
    <property type="project" value="TreeGrafter"/>
</dbReference>
<dbReference type="Pfam" id="PF00010">
    <property type="entry name" value="HLH"/>
    <property type="match status" value="1"/>
</dbReference>
<dbReference type="AlphaFoldDB" id="A0A4Y2PX66"/>
<dbReference type="InterPro" id="IPR050359">
    <property type="entry name" value="bHLH_transcription_factors"/>
</dbReference>
<organism evidence="8 9">
    <name type="scientific">Araneus ventricosus</name>
    <name type="common">Orbweaver spider</name>
    <name type="synonym">Epeira ventricosa</name>
    <dbReference type="NCBI Taxonomy" id="182803"/>
    <lineage>
        <taxon>Eukaryota</taxon>
        <taxon>Metazoa</taxon>
        <taxon>Ecdysozoa</taxon>
        <taxon>Arthropoda</taxon>
        <taxon>Chelicerata</taxon>
        <taxon>Arachnida</taxon>
        <taxon>Araneae</taxon>
        <taxon>Araneomorphae</taxon>
        <taxon>Entelegynae</taxon>
        <taxon>Araneoidea</taxon>
        <taxon>Araneidae</taxon>
        <taxon>Araneus</taxon>
    </lineage>
</organism>
<dbReference type="Gene3D" id="4.10.280.10">
    <property type="entry name" value="Helix-loop-helix DNA-binding domain"/>
    <property type="match status" value="1"/>
</dbReference>
<dbReference type="GO" id="GO:0007423">
    <property type="term" value="P:sensory organ development"/>
    <property type="evidence" value="ECO:0007669"/>
    <property type="project" value="TreeGrafter"/>
</dbReference>
<feature type="domain" description="BHLH" evidence="7">
    <location>
        <begin position="137"/>
        <end position="194"/>
    </location>
</feature>
<dbReference type="PANTHER" id="PTHR19290:SF162">
    <property type="entry name" value="TRANSCRIPTION FACTOR ATOH7"/>
    <property type="match status" value="1"/>
</dbReference>
<feature type="region of interest" description="Disordered" evidence="6">
    <location>
        <begin position="118"/>
        <end position="144"/>
    </location>
</feature>
<evidence type="ECO:0000256" key="3">
    <source>
        <dbReference type="ARBA" id="ARBA00022782"/>
    </source>
</evidence>
<dbReference type="GO" id="GO:0045944">
    <property type="term" value="P:positive regulation of transcription by RNA polymerase II"/>
    <property type="evidence" value="ECO:0007669"/>
    <property type="project" value="TreeGrafter"/>
</dbReference>
<sequence length="266" mass="29207">MALSASFGVEDNVLHTPKFVETSFDFSSMFSTKYLHSTLDDGADCLDIPQCVIGSTTTTTTASTTSHQKAPEVDPIESCSSMDESSVLETPENIPVRLPNYNLRQRSIKNRIETEIRRKVAKKTPKPKQRPAPLSKYRRRTANARERTRMQEINDAFETLRKVVPQFPSKSGPDNAKLTKITTLRLAVNYIAALSQILKQADADAATPNDRVLDGMMTQQSVIDAIDSSDLLGAGLGSVEGLLDDSFDLILESDGDSLPLSDDINV</sequence>
<keyword evidence="9" id="KW-1185">Reference proteome</keyword>
<feature type="region of interest" description="Disordered" evidence="6">
    <location>
        <begin position="58"/>
        <end position="78"/>
    </location>
</feature>
<evidence type="ECO:0000256" key="6">
    <source>
        <dbReference type="SAM" id="MobiDB-lite"/>
    </source>
</evidence>
<proteinExistence type="predicted"/>